<feature type="active site" description="Charge relay system" evidence="10">
    <location>
        <position position="160"/>
    </location>
</feature>
<keyword evidence="7 10" id="KW-0067">ATP-binding</keyword>
<dbReference type="PROSITE" id="PS00571">
    <property type="entry name" value="AMIDASES"/>
    <property type="match status" value="1"/>
</dbReference>
<accession>A0A429XLS3</accession>
<reference evidence="13" key="1">
    <citation type="submission" date="2018-11" db="EMBL/GenBank/DDBJ databases">
        <title>Phylogenetic, genomic, and biogeographic characterization of a novel and ubiquitous marine invertebrate-associated Rickettsiales parasite, Candidatus Marinoinvertebrata rohwerii, gen. nov., sp. nov.</title>
        <authorList>
            <person name="Klinges J.G."/>
            <person name="Rosales S.M."/>
            <person name="Mcminds R."/>
            <person name="Shaver E.C."/>
            <person name="Shantz A."/>
            <person name="Peters E.C."/>
            <person name="Burkepile D.E."/>
            <person name="Silliman B.R."/>
            <person name="Vega Thurber R.L."/>
        </authorList>
    </citation>
    <scope>NUCLEOTIDE SEQUENCE [LARGE SCALE GENOMIC DNA]</scope>
    <source>
        <strain evidence="13">a_cerv_44</strain>
    </source>
</reference>
<dbReference type="OrthoDB" id="9811471at2"/>
<evidence type="ECO:0000259" key="11">
    <source>
        <dbReference type="Pfam" id="PF01425"/>
    </source>
</evidence>
<keyword evidence="12" id="KW-0808">Transferase</keyword>
<evidence type="ECO:0000256" key="6">
    <source>
        <dbReference type="ARBA" id="ARBA00022741"/>
    </source>
</evidence>
<dbReference type="Pfam" id="PF01425">
    <property type="entry name" value="Amidase"/>
    <property type="match status" value="1"/>
</dbReference>
<dbReference type="InterPro" id="IPR004412">
    <property type="entry name" value="GatA"/>
</dbReference>
<comment type="similarity">
    <text evidence="1 10">Belongs to the amidase family. GatA subfamily.</text>
</comment>
<dbReference type="GO" id="GO:0030956">
    <property type="term" value="C:glutamyl-tRNA(Gln) amidotransferase complex"/>
    <property type="evidence" value="ECO:0007669"/>
    <property type="project" value="InterPro"/>
</dbReference>
<keyword evidence="5 10" id="KW-0436">Ligase</keyword>
<protein>
    <recommendedName>
        <fullName evidence="4 10">Glutamyl-tRNA(Gln) amidotransferase subunit A</fullName>
        <shortName evidence="10">Glu-ADT subunit A</shortName>
        <ecNumber evidence="3 10">6.3.5.7</ecNumber>
    </recommendedName>
</protein>
<evidence type="ECO:0000313" key="13">
    <source>
        <dbReference type="Proteomes" id="UP000279470"/>
    </source>
</evidence>
<feature type="active site" description="Charge relay system" evidence="10">
    <location>
        <position position="80"/>
    </location>
</feature>
<keyword evidence="8 10" id="KW-0648">Protein biosynthesis</keyword>
<dbReference type="GO" id="GO:0050567">
    <property type="term" value="F:glutaminyl-tRNA synthase (glutamine-hydrolyzing) activity"/>
    <property type="evidence" value="ECO:0007669"/>
    <property type="project" value="UniProtKB-UniRule"/>
</dbReference>
<evidence type="ECO:0000256" key="3">
    <source>
        <dbReference type="ARBA" id="ARBA00012739"/>
    </source>
</evidence>
<evidence type="ECO:0000256" key="2">
    <source>
        <dbReference type="ARBA" id="ARBA00011123"/>
    </source>
</evidence>
<evidence type="ECO:0000256" key="1">
    <source>
        <dbReference type="ARBA" id="ARBA00008069"/>
    </source>
</evidence>
<dbReference type="HAMAP" id="MF_00120">
    <property type="entry name" value="GatA"/>
    <property type="match status" value="1"/>
</dbReference>
<evidence type="ECO:0000256" key="7">
    <source>
        <dbReference type="ARBA" id="ARBA00022840"/>
    </source>
</evidence>
<dbReference type="RefSeq" id="WP_126044710.1">
    <property type="nucleotide sequence ID" value="NZ_RXFM01000036.1"/>
</dbReference>
<dbReference type="NCBIfam" id="TIGR00132">
    <property type="entry name" value="gatA"/>
    <property type="match status" value="1"/>
</dbReference>
<dbReference type="PANTHER" id="PTHR11895">
    <property type="entry name" value="TRANSAMIDASE"/>
    <property type="match status" value="1"/>
</dbReference>
<comment type="function">
    <text evidence="10">Allows the formation of correctly charged Gln-tRNA(Gln) through the transamidation of misacylated Glu-tRNA(Gln) in organisms which lack glutaminyl-tRNA synthetase. The reaction takes place in the presence of glutamine and ATP through an activated gamma-phospho-Glu-tRNA(Gln).</text>
</comment>
<dbReference type="GO" id="GO:0005524">
    <property type="term" value="F:ATP binding"/>
    <property type="evidence" value="ECO:0007669"/>
    <property type="project" value="UniProtKB-KW"/>
</dbReference>
<sequence length="488" mass="53536">MSQELIGLPYYKVQKLLVDKDISVVEFIKLYIEIAKDANVKYNAYREITEEYALNQAQESQKRFDNGQALKIEAMPIGVKDNYCTKGILTTACSKMLENFIPPYESTVTSKLFANGGIMIGKTNMDEFAMGSSNTNSYFGDVINPYKANDSDKNLVAGGSSGGSAAAVAANTCLGALGSDTGGSVRLPAAFTGTVGIKPTYGRCSRYGIIAFASSLDQAGVFANNITDAALILESISGFDENDSTSKNKVTPNLIDNIGKSIKGMKVGIPKEYQKDNINPEIKSYLEKAKKWFLDAGAELVDISLPHTDYALATYYIITSAEASSNLSRYDGVRYGTRIEKEGDNFKDMIERTRGECFGDEVKRRIISGTYVLSASHFGDYYQKAQKIRRLIANDFISAFEKVDVILTPTSSNPAFAIGEKTNPIDMYNNDLFTVPASLAGLPCMSIPVGFSKNKLPLGIQLISKSYDEENLFRFAYVMEKNSEFKIN</sequence>
<evidence type="ECO:0000256" key="4">
    <source>
        <dbReference type="ARBA" id="ARBA00014428"/>
    </source>
</evidence>
<dbReference type="PANTHER" id="PTHR11895:SF151">
    <property type="entry name" value="GLUTAMYL-TRNA(GLN) AMIDOTRANSFERASE SUBUNIT A"/>
    <property type="match status" value="1"/>
</dbReference>
<dbReference type="InterPro" id="IPR023631">
    <property type="entry name" value="Amidase_dom"/>
</dbReference>
<dbReference type="InterPro" id="IPR036928">
    <property type="entry name" value="AS_sf"/>
</dbReference>
<dbReference type="Proteomes" id="UP000279470">
    <property type="component" value="Unassembled WGS sequence"/>
</dbReference>
<dbReference type="GO" id="GO:0006412">
    <property type="term" value="P:translation"/>
    <property type="evidence" value="ECO:0007669"/>
    <property type="project" value="UniProtKB-UniRule"/>
</dbReference>
<dbReference type="InterPro" id="IPR000120">
    <property type="entry name" value="Amidase"/>
</dbReference>
<evidence type="ECO:0000256" key="5">
    <source>
        <dbReference type="ARBA" id="ARBA00022598"/>
    </source>
</evidence>
<feature type="domain" description="Amidase" evidence="11">
    <location>
        <begin position="27"/>
        <end position="472"/>
    </location>
</feature>
<comment type="subunit">
    <text evidence="2 10">Heterotrimer of A, B and C subunits.</text>
</comment>
<comment type="catalytic activity">
    <reaction evidence="9 10">
        <text>L-glutamyl-tRNA(Gln) + L-glutamine + ATP + H2O = L-glutaminyl-tRNA(Gln) + L-glutamate + ADP + phosphate + H(+)</text>
        <dbReference type="Rhea" id="RHEA:17521"/>
        <dbReference type="Rhea" id="RHEA-COMP:9681"/>
        <dbReference type="Rhea" id="RHEA-COMP:9684"/>
        <dbReference type="ChEBI" id="CHEBI:15377"/>
        <dbReference type="ChEBI" id="CHEBI:15378"/>
        <dbReference type="ChEBI" id="CHEBI:29985"/>
        <dbReference type="ChEBI" id="CHEBI:30616"/>
        <dbReference type="ChEBI" id="CHEBI:43474"/>
        <dbReference type="ChEBI" id="CHEBI:58359"/>
        <dbReference type="ChEBI" id="CHEBI:78520"/>
        <dbReference type="ChEBI" id="CHEBI:78521"/>
        <dbReference type="ChEBI" id="CHEBI:456216"/>
        <dbReference type="EC" id="6.3.5.7"/>
    </reaction>
</comment>
<evidence type="ECO:0000256" key="9">
    <source>
        <dbReference type="ARBA" id="ARBA00047407"/>
    </source>
</evidence>
<organism evidence="12 13">
    <name type="scientific">Candidatus Aquarickettsia rohweri</name>
    <dbReference type="NCBI Taxonomy" id="2602574"/>
    <lineage>
        <taxon>Bacteria</taxon>
        <taxon>Pseudomonadati</taxon>
        <taxon>Pseudomonadota</taxon>
        <taxon>Alphaproteobacteria</taxon>
        <taxon>Rickettsiales</taxon>
        <taxon>Candidatus Midichloriaceae</taxon>
        <taxon>Candidatus Aquarickettsia</taxon>
    </lineage>
</organism>
<dbReference type="Gene3D" id="3.90.1300.10">
    <property type="entry name" value="Amidase signature (AS) domain"/>
    <property type="match status" value="1"/>
</dbReference>
<dbReference type="SUPFAM" id="SSF75304">
    <property type="entry name" value="Amidase signature (AS) enzymes"/>
    <property type="match status" value="1"/>
</dbReference>
<dbReference type="EC" id="6.3.5.7" evidence="3 10"/>
<dbReference type="InterPro" id="IPR020556">
    <property type="entry name" value="Amidase_CS"/>
</dbReference>
<keyword evidence="13" id="KW-1185">Reference proteome</keyword>
<proteinExistence type="inferred from homology"/>
<gene>
    <name evidence="10 12" type="primary">gatA</name>
    <name evidence="12" type="ORF">EIC27_03235</name>
</gene>
<evidence type="ECO:0000313" key="12">
    <source>
        <dbReference type="EMBL" id="RST67208.1"/>
    </source>
</evidence>
<name>A0A429XLS3_9RICK</name>
<keyword evidence="6 10" id="KW-0547">Nucleotide-binding</keyword>
<comment type="caution">
    <text evidence="12">The sequence shown here is derived from an EMBL/GenBank/DDBJ whole genome shotgun (WGS) entry which is preliminary data.</text>
</comment>
<evidence type="ECO:0000256" key="10">
    <source>
        <dbReference type="HAMAP-Rule" id="MF_00120"/>
    </source>
</evidence>
<dbReference type="AlphaFoldDB" id="A0A429XLS3"/>
<feature type="active site" description="Acyl-ester intermediate" evidence="10">
    <location>
        <position position="184"/>
    </location>
</feature>
<evidence type="ECO:0000256" key="8">
    <source>
        <dbReference type="ARBA" id="ARBA00022917"/>
    </source>
</evidence>
<dbReference type="EMBL" id="RXFM01000036">
    <property type="protein sequence ID" value="RST67208.1"/>
    <property type="molecule type" value="Genomic_DNA"/>
</dbReference>
<dbReference type="GO" id="GO:0016740">
    <property type="term" value="F:transferase activity"/>
    <property type="evidence" value="ECO:0007669"/>
    <property type="project" value="UniProtKB-KW"/>
</dbReference>